<dbReference type="EMBL" id="JAZDQU010000002">
    <property type="protein sequence ID" value="MEE1885666.1"/>
    <property type="molecule type" value="Genomic_DNA"/>
</dbReference>
<sequence length="291" mass="32593">MKNMPLRISKKFLRLIFISAIVLLTDNQLFAQEYKIKTIVIDAGHGGIDGTTRGLKYTEKDLALKTALALGAAIEQELKDVKVIYTRTTDVFIPLYERINIANEAKADLFISIHLNDMAAKAVRVPNGYKTVKGKRVAQYKTVYRKPTSVRGTETFVSGLGRVNEQDEVIKRENASMFLEDNYEANYSGFVPNDPENAIILSLMKNAYRTQSLNLAKFIQEEYVAVGRVNRGVQEKSLAVLARAGMPAVLTEIGFLSNPEEEEYMASESGQIEIVNCLLRAIKAYKTQIEI</sequence>
<dbReference type="Gene3D" id="3.40.630.40">
    <property type="entry name" value="Zn-dependent exopeptidases"/>
    <property type="match status" value="1"/>
</dbReference>
<dbReference type="EC" id="3.5.1.28" evidence="2"/>
<gene>
    <name evidence="5" type="ORF">VRU49_09585</name>
</gene>
<reference evidence="5 6" key="1">
    <citation type="submission" date="2024-01" db="EMBL/GenBank/DDBJ databases">
        <title>Pedobacter sp. nov., isolated from oil-contaminated soil.</title>
        <authorList>
            <person name="Le N.T.T."/>
        </authorList>
    </citation>
    <scope>NUCLEOTIDE SEQUENCE [LARGE SCALE GENOMIC DNA]</scope>
    <source>
        <strain evidence="5 6">VNH31</strain>
    </source>
</reference>
<evidence type="ECO:0000259" key="4">
    <source>
        <dbReference type="SMART" id="SM00646"/>
    </source>
</evidence>
<organism evidence="5 6">
    <name type="scientific">Pedobacter flavus</name>
    <dbReference type="NCBI Taxonomy" id="3113906"/>
    <lineage>
        <taxon>Bacteria</taxon>
        <taxon>Pseudomonadati</taxon>
        <taxon>Bacteroidota</taxon>
        <taxon>Sphingobacteriia</taxon>
        <taxon>Sphingobacteriales</taxon>
        <taxon>Sphingobacteriaceae</taxon>
        <taxon>Pedobacter</taxon>
    </lineage>
</organism>
<dbReference type="InterPro" id="IPR002508">
    <property type="entry name" value="MurNAc-LAA_cat"/>
</dbReference>
<evidence type="ECO:0000256" key="1">
    <source>
        <dbReference type="ARBA" id="ARBA00001561"/>
    </source>
</evidence>
<proteinExistence type="predicted"/>
<accession>A0ABU7H350</accession>
<protein>
    <recommendedName>
        <fullName evidence="2">N-acetylmuramoyl-L-alanine amidase</fullName>
        <ecNumber evidence="2">3.5.1.28</ecNumber>
    </recommendedName>
</protein>
<dbReference type="PANTHER" id="PTHR30404">
    <property type="entry name" value="N-ACETYLMURAMOYL-L-ALANINE AMIDASE"/>
    <property type="match status" value="1"/>
</dbReference>
<evidence type="ECO:0000256" key="3">
    <source>
        <dbReference type="ARBA" id="ARBA00022801"/>
    </source>
</evidence>
<dbReference type="GO" id="GO:0008745">
    <property type="term" value="F:N-acetylmuramoyl-L-alanine amidase activity"/>
    <property type="evidence" value="ECO:0007669"/>
    <property type="project" value="UniProtKB-EC"/>
</dbReference>
<dbReference type="Pfam" id="PF01520">
    <property type="entry name" value="Amidase_3"/>
    <property type="match status" value="1"/>
</dbReference>
<dbReference type="InterPro" id="IPR050695">
    <property type="entry name" value="N-acetylmuramoyl_amidase_3"/>
</dbReference>
<dbReference type="Proteomes" id="UP001337681">
    <property type="component" value="Unassembled WGS sequence"/>
</dbReference>
<keyword evidence="6" id="KW-1185">Reference proteome</keyword>
<keyword evidence="3 5" id="KW-0378">Hydrolase</keyword>
<dbReference type="CDD" id="cd02696">
    <property type="entry name" value="MurNAc-LAA"/>
    <property type="match status" value="1"/>
</dbReference>
<evidence type="ECO:0000313" key="6">
    <source>
        <dbReference type="Proteomes" id="UP001337681"/>
    </source>
</evidence>
<evidence type="ECO:0000313" key="5">
    <source>
        <dbReference type="EMBL" id="MEE1885666.1"/>
    </source>
</evidence>
<comment type="catalytic activity">
    <reaction evidence="1">
        <text>Hydrolyzes the link between N-acetylmuramoyl residues and L-amino acid residues in certain cell-wall glycopeptides.</text>
        <dbReference type="EC" id="3.5.1.28"/>
    </reaction>
</comment>
<name>A0ABU7H350_9SPHI</name>
<dbReference type="SMART" id="SM00646">
    <property type="entry name" value="Ami_3"/>
    <property type="match status" value="1"/>
</dbReference>
<dbReference type="SUPFAM" id="SSF53187">
    <property type="entry name" value="Zn-dependent exopeptidases"/>
    <property type="match status" value="1"/>
</dbReference>
<comment type="caution">
    <text evidence="5">The sequence shown here is derived from an EMBL/GenBank/DDBJ whole genome shotgun (WGS) entry which is preliminary data.</text>
</comment>
<feature type="domain" description="MurNAc-LAA" evidence="4">
    <location>
        <begin position="99"/>
        <end position="283"/>
    </location>
</feature>
<dbReference type="PANTHER" id="PTHR30404:SF0">
    <property type="entry name" value="N-ACETYLMURAMOYL-L-ALANINE AMIDASE AMIC"/>
    <property type="match status" value="1"/>
</dbReference>
<evidence type="ECO:0000256" key="2">
    <source>
        <dbReference type="ARBA" id="ARBA00011901"/>
    </source>
</evidence>